<dbReference type="SUPFAM" id="SSF49764">
    <property type="entry name" value="HSP20-like chaperones"/>
    <property type="match status" value="1"/>
</dbReference>
<sequence>MVATIIDSLRRAKESSKALSSTEEFTPAIDWSENPISQILSIDLPGFNKDDIKVQVDGSGRLTVRGRRMGTENKYQRVEQVFQVPENTDIDRINGKLDEGRLTLTLPKKSGVEGDVHEDRSNKKSGLLNHRKTAEEEEEEVEEEIRNFFRMKKEEINNGDMSMMDSLLDKLQRNKNVIAVAALAFTVGFCVSKKFLRSYD</sequence>
<organism evidence="6 7">
    <name type="scientific">Zostera marina</name>
    <name type="common">Eelgrass</name>
    <dbReference type="NCBI Taxonomy" id="29655"/>
    <lineage>
        <taxon>Eukaryota</taxon>
        <taxon>Viridiplantae</taxon>
        <taxon>Streptophyta</taxon>
        <taxon>Embryophyta</taxon>
        <taxon>Tracheophyta</taxon>
        <taxon>Spermatophyta</taxon>
        <taxon>Magnoliopsida</taxon>
        <taxon>Liliopsida</taxon>
        <taxon>Zosteraceae</taxon>
        <taxon>Zostera</taxon>
    </lineage>
</organism>
<dbReference type="Pfam" id="PF00011">
    <property type="entry name" value="HSP20"/>
    <property type="match status" value="1"/>
</dbReference>
<dbReference type="Proteomes" id="UP000036987">
    <property type="component" value="Unassembled WGS sequence"/>
</dbReference>
<name>A0A0K9PKQ5_ZOSMR</name>
<dbReference type="GO" id="GO:0034605">
    <property type="term" value="P:cellular response to heat"/>
    <property type="evidence" value="ECO:0000318"/>
    <property type="project" value="GO_Central"/>
</dbReference>
<dbReference type="InterPro" id="IPR008978">
    <property type="entry name" value="HSP20-like_chaperone"/>
</dbReference>
<dbReference type="Gene3D" id="2.60.40.790">
    <property type="match status" value="1"/>
</dbReference>
<reference evidence="7" key="1">
    <citation type="journal article" date="2016" name="Nature">
        <title>The genome of the seagrass Zostera marina reveals angiosperm adaptation to the sea.</title>
        <authorList>
            <person name="Olsen J.L."/>
            <person name="Rouze P."/>
            <person name="Verhelst B."/>
            <person name="Lin Y.-C."/>
            <person name="Bayer T."/>
            <person name="Collen J."/>
            <person name="Dattolo E."/>
            <person name="De Paoli E."/>
            <person name="Dittami S."/>
            <person name="Maumus F."/>
            <person name="Michel G."/>
            <person name="Kersting A."/>
            <person name="Lauritano C."/>
            <person name="Lohaus R."/>
            <person name="Toepel M."/>
            <person name="Tonon T."/>
            <person name="Vanneste K."/>
            <person name="Amirebrahimi M."/>
            <person name="Brakel J."/>
            <person name="Bostroem C."/>
            <person name="Chovatia M."/>
            <person name="Grimwood J."/>
            <person name="Jenkins J.W."/>
            <person name="Jueterbock A."/>
            <person name="Mraz A."/>
            <person name="Stam W.T."/>
            <person name="Tice H."/>
            <person name="Bornberg-Bauer E."/>
            <person name="Green P.J."/>
            <person name="Pearson G.A."/>
            <person name="Procaccini G."/>
            <person name="Duarte C.M."/>
            <person name="Schmutz J."/>
            <person name="Reusch T.B.H."/>
            <person name="Van de Peer Y."/>
        </authorList>
    </citation>
    <scope>NUCLEOTIDE SEQUENCE [LARGE SCALE GENOMIC DNA]</scope>
    <source>
        <strain evidence="7">cv. Finnish</strain>
    </source>
</reference>
<evidence type="ECO:0000313" key="7">
    <source>
        <dbReference type="Proteomes" id="UP000036987"/>
    </source>
</evidence>
<feature type="domain" description="SHSP" evidence="5">
    <location>
        <begin position="20"/>
        <end position="125"/>
    </location>
</feature>
<gene>
    <name evidence="6" type="ORF">ZOSMA_20G00290</name>
</gene>
<feature type="region of interest" description="Disordered" evidence="4">
    <location>
        <begin position="111"/>
        <end position="140"/>
    </location>
</feature>
<keyword evidence="1" id="KW-0346">Stress response</keyword>
<protein>
    <recommendedName>
        <fullName evidence="5">SHSP domain-containing protein</fullName>
    </recommendedName>
</protein>
<dbReference type="InterPro" id="IPR031107">
    <property type="entry name" value="Small_HSP"/>
</dbReference>
<evidence type="ECO:0000259" key="5">
    <source>
        <dbReference type="PROSITE" id="PS01031"/>
    </source>
</evidence>
<feature type="compositionally biased region" description="Basic and acidic residues" evidence="4">
    <location>
        <begin position="111"/>
        <end position="122"/>
    </location>
</feature>
<dbReference type="PROSITE" id="PS01031">
    <property type="entry name" value="SHSP"/>
    <property type="match status" value="1"/>
</dbReference>
<dbReference type="EMBL" id="LFYR01000757">
    <property type="protein sequence ID" value="KMZ69551.1"/>
    <property type="molecule type" value="Genomic_DNA"/>
</dbReference>
<evidence type="ECO:0000313" key="6">
    <source>
        <dbReference type="EMBL" id="KMZ69551.1"/>
    </source>
</evidence>
<dbReference type="OMA" id="THEQHCH"/>
<keyword evidence="7" id="KW-1185">Reference proteome</keyword>
<dbReference type="STRING" id="29655.A0A0K9PKQ5"/>
<comment type="caution">
    <text evidence="6">The sequence shown here is derived from an EMBL/GenBank/DDBJ whole genome shotgun (WGS) entry which is preliminary data.</text>
</comment>
<evidence type="ECO:0000256" key="3">
    <source>
        <dbReference type="RuleBase" id="RU003616"/>
    </source>
</evidence>
<dbReference type="InterPro" id="IPR002068">
    <property type="entry name" value="A-crystallin/Hsp20_dom"/>
</dbReference>
<dbReference type="OrthoDB" id="1431247at2759"/>
<comment type="similarity">
    <text evidence="2 3">Belongs to the small heat shock protein (HSP20) family.</text>
</comment>
<evidence type="ECO:0000256" key="2">
    <source>
        <dbReference type="PROSITE-ProRule" id="PRU00285"/>
    </source>
</evidence>
<dbReference type="CDD" id="cd06464">
    <property type="entry name" value="ACD_sHsps-like"/>
    <property type="match status" value="1"/>
</dbReference>
<dbReference type="AlphaFoldDB" id="A0A0K9PKQ5"/>
<dbReference type="PANTHER" id="PTHR11527">
    <property type="entry name" value="HEAT-SHOCK PROTEIN 20 FAMILY MEMBER"/>
    <property type="match status" value="1"/>
</dbReference>
<proteinExistence type="inferred from homology"/>
<evidence type="ECO:0000256" key="4">
    <source>
        <dbReference type="SAM" id="MobiDB-lite"/>
    </source>
</evidence>
<accession>A0A0K9PKQ5</accession>
<evidence type="ECO:0000256" key="1">
    <source>
        <dbReference type="ARBA" id="ARBA00023016"/>
    </source>
</evidence>